<keyword evidence="10 15" id="KW-0239">DNA-directed DNA polymerase</keyword>
<keyword evidence="19" id="KW-1185">Reference proteome</keyword>
<dbReference type="GO" id="GO:0008270">
    <property type="term" value="F:zinc ion binding"/>
    <property type="evidence" value="ECO:0007669"/>
    <property type="project" value="UniProtKB-KW"/>
</dbReference>
<dbReference type="Gene3D" id="3.30.420.10">
    <property type="entry name" value="Ribonuclease H-like superfamily/Ribonuclease H"/>
    <property type="match status" value="1"/>
</dbReference>
<evidence type="ECO:0000256" key="3">
    <source>
        <dbReference type="ARBA" id="ARBA00022485"/>
    </source>
</evidence>
<comment type="cofactor">
    <cofactor evidence="15">
        <name>[4Fe-4S] cluster</name>
        <dbReference type="ChEBI" id="CHEBI:49883"/>
    </cofactor>
</comment>
<dbReference type="FunFam" id="3.90.1600.10:FF:000006">
    <property type="entry name" value="DNA polymerase epsilon catalytic subunit"/>
    <property type="match status" value="1"/>
</dbReference>
<dbReference type="InterPro" id="IPR036397">
    <property type="entry name" value="RNaseH_sf"/>
</dbReference>
<dbReference type="Gene3D" id="3.30.342.10">
    <property type="entry name" value="DNA Polymerase, chain B, domain 1"/>
    <property type="match status" value="1"/>
</dbReference>
<dbReference type="GO" id="GO:0000166">
    <property type="term" value="F:nucleotide binding"/>
    <property type="evidence" value="ECO:0007669"/>
    <property type="project" value="InterPro"/>
</dbReference>
<keyword evidence="5 15" id="KW-0548">Nucleotidyltransferase</keyword>
<accession>A0A9P0EWV1</accession>
<evidence type="ECO:0000256" key="14">
    <source>
        <dbReference type="ARBA" id="ARBA00023242"/>
    </source>
</evidence>
<dbReference type="Pfam" id="PF03104">
    <property type="entry name" value="DNA_pol_B_exo1"/>
    <property type="match status" value="1"/>
</dbReference>
<keyword evidence="11 15" id="KW-0408">Iron</keyword>
<evidence type="ECO:0000256" key="1">
    <source>
        <dbReference type="ARBA" id="ARBA00004123"/>
    </source>
</evidence>
<comment type="function">
    <text evidence="15">DNA polymerase II participates in chromosomal DNA replication.</text>
</comment>
<dbReference type="InterPro" id="IPR023211">
    <property type="entry name" value="DNA_pol_palm_dom_sf"/>
</dbReference>
<dbReference type="GO" id="GO:0006297">
    <property type="term" value="P:nucleotide-excision repair, DNA gap filling"/>
    <property type="evidence" value="ECO:0007669"/>
    <property type="project" value="TreeGrafter"/>
</dbReference>
<keyword evidence="4 15" id="KW-0808">Transferase</keyword>
<dbReference type="SMART" id="SM00486">
    <property type="entry name" value="POLBc"/>
    <property type="match status" value="1"/>
</dbReference>
<dbReference type="GO" id="GO:0006272">
    <property type="term" value="P:leading strand elongation"/>
    <property type="evidence" value="ECO:0007669"/>
    <property type="project" value="TreeGrafter"/>
</dbReference>
<organism evidence="18 19">
    <name type="scientific">Bemisia tabaci</name>
    <name type="common">Sweetpotato whitefly</name>
    <name type="synonym">Aleurodes tabaci</name>
    <dbReference type="NCBI Taxonomy" id="7038"/>
    <lineage>
        <taxon>Eukaryota</taxon>
        <taxon>Metazoa</taxon>
        <taxon>Ecdysozoa</taxon>
        <taxon>Arthropoda</taxon>
        <taxon>Hexapoda</taxon>
        <taxon>Insecta</taxon>
        <taxon>Pterygota</taxon>
        <taxon>Neoptera</taxon>
        <taxon>Paraneoptera</taxon>
        <taxon>Hemiptera</taxon>
        <taxon>Sternorrhyncha</taxon>
        <taxon>Aleyrodoidea</taxon>
        <taxon>Aleyrodidae</taxon>
        <taxon>Aleyrodinae</taxon>
        <taxon>Bemisia</taxon>
    </lineage>
</organism>
<reference evidence="18" key="1">
    <citation type="submission" date="2021-12" db="EMBL/GenBank/DDBJ databases">
        <authorList>
            <person name="King R."/>
        </authorList>
    </citation>
    <scope>NUCLEOTIDE SEQUENCE</scope>
</reference>
<evidence type="ECO:0000256" key="16">
    <source>
        <dbReference type="SAM" id="MobiDB-lite"/>
    </source>
</evidence>
<dbReference type="FunFam" id="3.30.420.10:FF:000010">
    <property type="entry name" value="DNA polymerase epsilon catalytic subunit"/>
    <property type="match status" value="1"/>
</dbReference>
<dbReference type="Proteomes" id="UP001152759">
    <property type="component" value="Chromosome 1"/>
</dbReference>
<dbReference type="InterPro" id="IPR013697">
    <property type="entry name" value="DNA_pol_e_suA_C"/>
</dbReference>
<dbReference type="PANTHER" id="PTHR10670:SF0">
    <property type="entry name" value="DNA POLYMERASE EPSILON CATALYTIC SUBUNIT A"/>
    <property type="match status" value="1"/>
</dbReference>
<keyword evidence="9 15" id="KW-0862">Zinc</keyword>
<dbReference type="GO" id="GO:0045004">
    <property type="term" value="P:DNA replication proofreading"/>
    <property type="evidence" value="ECO:0007669"/>
    <property type="project" value="TreeGrafter"/>
</dbReference>
<dbReference type="CDD" id="cd05779">
    <property type="entry name" value="DNA_polB_epsilon_exo"/>
    <property type="match status" value="1"/>
</dbReference>
<dbReference type="InterPro" id="IPR055191">
    <property type="entry name" value="POL2_thumb"/>
</dbReference>
<dbReference type="GO" id="GO:0000278">
    <property type="term" value="P:mitotic cell cycle"/>
    <property type="evidence" value="ECO:0007669"/>
    <property type="project" value="TreeGrafter"/>
</dbReference>
<protein>
    <recommendedName>
        <fullName evidence="15">DNA polymerase epsilon catalytic subunit</fullName>
        <ecNumber evidence="15">2.7.7.7</ecNumber>
    </recommendedName>
</protein>
<evidence type="ECO:0000256" key="2">
    <source>
        <dbReference type="ARBA" id="ARBA00005755"/>
    </source>
</evidence>
<keyword evidence="7 15" id="KW-0479">Metal-binding</keyword>
<dbReference type="EC" id="2.7.7.7" evidence="15"/>
<dbReference type="InterPro" id="IPR054475">
    <property type="entry name" value="Znf-DPOE"/>
</dbReference>
<keyword evidence="12 15" id="KW-0411">Iron-sulfur</keyword>
<dbReference type="Pfam" id="PF00136">
    <property type="entry name" value="DNA_pol_B"/>
    <property type="match status" value="1"/>
</dbReference>
<dbReference type="InterPro" id="IPR006172">
    <property type="entry name" value="DNA-dir_DNA_pol_B"/>
</dbReference>
<evidence type="ECO:0000256" key="10">
    <source>
        <dbReference type="ARBA" id="ARBA00022932"/>
    </source>
</evidence>
<dbReference type="InterPro" id="IPR043502">
    <property type="entry name" value="DNA/RNA_pol_sf"/>
</dbReference>
<sequence length="2324" mass="267017">MVLQNTGKYKPDTSQNQLAFKLREDNSDLRLRTSLENDATDAMYGFNRITDHQERIGFLINMHSTEIQDEDRRLISAVDYYFIEENGNRFKVSLPFSPYLYILVKKEFMQEVSTYLSKKFGGSISSIEIVAKEDLDLPNHLIGLKQTFLKISFPNTSELKKVKQTIFSAVRKNKERENSKTFYSEMLAESTGGSIRGASNSAKKNTDNLDNIMDIREHDVPYHVRVSINNKIFVGSWYSIQTRGQHGIPVITKRDDLIDRPDMIVLAFDIETTKLPLKFPDASTDQIMMISYMIDGQGYLITNREIISADVDDFEYTPKPEFEGFFTIFNEQDEASLLRKFFEHIMEVRPHIFVTYNGDFFDWPFVETRAGFYNLNMKQEIGFSKNNEGIYSCRTAIHMDCLCWVKRDSYLPVGSQNLKAVAKAKLRYDPVELDPEEMCRLAADEPQVLSNYSVSDAVATYYLYMKYIHTFIFALCTIIPMEPDEVLRKGSGTLCETLLMVEAFHANIVFPNKQETSFNKMTEDGHVLEQETYVGGHVEALESGVFRADVPCRFKMVPAAFDALMGTVEHALKHAIEEEEKIPVETVLNFDEVAADIKAKLRSLRDTPIRIECPIIYHLDVGAMYPNIILTNRLQPSAMVDDATCAACDFNKPGAKCQRKMTWMWRGEIIPASRNEYVRIQHQLETEKFPPKYPGEPQRAFHQLTREERATVEKKRLQEYSRKVYKKTHTTRIEERATTVCQKENSFYVDTVRAFRDRRYEYKALTKKAKKQVAEALEKNDAGEIKSAKNREVLYDSLQIAHKCILNSFYGYVMRKGARWHSMEMAGIVCHTGANIITRAREIIEKVGRPLELDTDGIWCVLPASFPENYVINSTHPGKSKITISYPNAVLNSMVKEYFTNHVYHELTDPKTLSYETRSENSIFFEVDGPYLAMVLPASKEEGKKLKKRYAVFNFDGSLAELKGFEVKRRGELQLIKIFQSSVFEAFLKGKTLEECYSHVAKVADYWLDVLYSKACNMPDSELFELISENRSMSKKLEDYGGQKSTSISTAKRLAEFLGDQMVKDAGLACKFIISKKPEGFPVTDRAVPLAIFQAESSVKRHFLRKWLKDGTLNDVDIREVLDWDYYIERIGSAIQKIITIPAALQGLPNPVPRVQHPDWLHKKILEKNDTLKQRKINELFTYQAKPVVESMPTCSQVMPEDEPTVQDIEDGPKPSKIVVDKQITAKVNKRKRTESPVQDPLTWQDAFGRPPSIGTSRKAFLKWLKYMKKKWAWQRENRLKVINVSHALHDDFGQVEEVAHKRRKGVAPGALSNFLMKTQRTLLDSAWHILQLQETNEPGVLKVHMVVNGEMHQTKLIVPRIFYVNQRTPRDETPNCSFRKCHRILPRAQPVFNLYQYRVDESKFQKHSRQLMKDLCNVNIEGIYETQITPILRVIIELGSVCSVDRNFAKHLVVAGKSNLSTFSLEHLVACPTVNYLPSNYYSRLNQIYLYYHKAPTGSKAMIGLFLSPKKKAEIYVLDGSQNNRMPNLTNLYSAERRARVSKGSPEELLPAKDVSFEVHIETQPLRAYRAIGRALRAYKDEVKGPTVLVVQSLVDIAALKIHIPDMTDFPVIPFPINEVEEDLYLDPFNWQRHSSQTLLKYYLNSGASTSFAVEQARYTKIPICNIPPAVDKSRLFSADVLFARQLMENNFVLWISGSDLTAPDFGTGIFAEDHRNQTEFEDNSNMMINNSGCYTFMSLELDIEGLAVNAMLQSHHVQDAEGTNFAVAFDQMPQSSLEDMVTAVKHSLPSYDESALCSSAFRILRATVNTWLRDVVQHKNAFADLQLVQFYRWVSSPTSLLYDPAIHRTLCKLMKKLFMQLIAEFKRLGSVVINANFNKILICTKKRSLKDGVGYIEFVVRNIRNKEIFHYIELLYRKSSWEYLLWYDPYNFGGIPTKMPENLLSVGENNNLDELFAEQCEAIPDQSSNLSFTSNLKGKKDFSDSKLEQEGTLIDDEEKNEENEIRNKTKYSTGKGSVELNFHMVEHLPEMFQNQFRNIIGGYIGLIFDFLSENVGKQNADDLLNNRKLLSSQLSQITQSVPLGTNSFEAAKEYAQHLIKTELTPKLLALVQKLDQKFPKYQIDNNLVPGIKLQEIKPSLEFIKVVTQVLSLDPSISNEIQKLRSFAFQMIGTSAFSNESQFFDPFINILIPEIICDYCNYSHEINVTKEIHKKKTEDGFFVWFCPFCKSNYDMETRIQNTLIDSVHTKLMTYSLQDLICSTCRQIKLDNLSESCECAGKYNLLFQYKEVYQFLSTICNIAYQFNMLLLQELCQNYLKMNYS</sequence>
<dbReference type="FunFam" id="1.10.132.60:FF:000002">
    <property type="entry name" value="DNA polymerase epsilon catalytic subunit"/>
    <property type="match status" value="1"/>
</dbReference>
<keyword evidence="6 15" id="KW-0235">DNA replication</keyword>
<dbReference type="Pfam" id="PF08490">
    <property type="entry name" value="DUF1744"/>
    <property type="match status" value="1"/>
</dbReference>
<dbReference type="CDD" id="cd05535">
    <property type="entry name" value="POLBc_epsilon"/>
    <property type="match status" value="1"/>
</dbReference>
<dbReference type="GO" id="GO:0008310">
    <property type="term" value="F:single-stranded DNA 3'-5' DNA exonuclease activity"/>
    <property type="evidence" value="ECO:0007669"/>
    <property type="project" value="TreeGrafter"/>
</dbReference>
<dbReference type="Gene3D" id="1.10.132.60">
    <property type="entry name" value="DNA polymerase family B, C-terminal domain"/>
    <property type="match status" value="1"/>
</dbReference>
<evidence type="ECO:0000256" key="11">
    <source>
        <dbReference type="ARBA" id="ARBA00023004"/>
    </source>
</evidence>
<dbReference type="GO" id="GO:0003887">
    <property type="term" value="F:DNA-directed DNA polymerase activity"/>
    <property type="evidence" value="ECO:0007669"/>
    <property type="project" value="UniProtKB-KW"/>
</dbReference>
<dbReference type="GO" id="GO:0006287">
    <property type="term" value="P:base-excision repair, gap-filling"/>
    <property type="evidence" value="ECO:0007669"/>
    <property type="project" value="TreeGrafter"/>
</dbReference>
<comment type="similarity">
    <text evidence="2 15">Belongs to the DNA polymerase type-B family.</text>
</comment>
<evidence type="ECO:0000256" key="13">
    <source>
        <dbReference type="ARBA" id="ARBA00023125"/>
    </source>
</evidence>
<feature type="domain" description="DNA polymerase epsilon catalytic subunit A C-terminal" evidence="17">
    <location>
        <begin position="1529"/>
        <end position="1937"/>
    </location>
</feature>
<dbReference type="Pfam" id="PF23250">
    <property type="entry name" value="zf_DPOE_2"/>
    <property type="match status" value="1"/>
</dbReference>
<dbReference type="InterPro" id="IPR012337">
    <property type="entry name" value="RNaseH-like_sf"/>
</dbReference>
<keyword evidence="8 15" id="KW-0863">Zinc-finger</keyword>
<dbReference type="InterPro" id="IPR042087">
    <property type="entry name" value="DNA_pol_B_thumb"/>
</dbReference>
<keyword evidence="3 15" id="KW-0004">4Fe-4S</keyword>
<dbReference type="SMART" id="SM01159">
    <property type="entry name" value="DUF1744"/>
    <property type="match status" value="1"/>
</dbReference>
<evidence type="ECO:0000313" key="18">
    <source>
        <dbReference type="EMBL" id="CAH0382505.1"/>
    </source>
</evidence>
<evidence type="ECO:0000256" key="5">
    <source>
        <dbReference type="ARBA" id="ARBA00022695"/>
    </source>
</evidence>
<comment type="subcellular location">
    <subcellularLocation>
        <location evidence="1 15">Nucleus</location>
    </subcellularLocation>
</comment>
<proteinExistence type="inferred from homology"/>
<keyword evidence="14 15" id="KW-0539">Nucleus</keyword>
<evidence type="ECO:0000313" key="19">
    <source>
        <dbReference type="Proteomes" id="UP001152759"/>
    </source>
</evidence>
<dbReference type="InterPro" id="IPR029703">
    <property type="entry name" value="POL2"/>
</dbReference>
<evidence type="ECO:0000256" key="4">
    <source>
        <dbReference type="ARBA" id="ARBA00022679"/>
    </source>
</evidence>
<dbReference type="Pfam" id="PF22912">
    <property type="entry name" value="zf-DPOE"/>
    <property type="match status" value="1"/>
</dbReference>
<keyword evidence="13 15" id="KW-0238">DNA-binding</keyword>
<evidence type="ECO:0000256" key="15">
    <source>
        <dbReference type="RuleBase" id="RU365029"/>
    </source>
</evidence>
<dbReference type="GO" id="GO:0051539">
    <property type="term" value="F:4 iron, 4 sulfur cluster binding"/>
    <property type="evidence" value="ECO:0007669"/>
    <property type="project" value="UniProtKB-KW"/>
</dbReference>
<dbReference type="SUPFAM" id="SSF56672">
    <property type="entry name" value="DNA/RNA polymerases"/>
    <property type="match status" value="1"/>
</dbReference>
<evidence type="ECO:0000256" key="8">
    <source>
        <dbReference type="ARBA" id="ARBA00022771"/>
    </source>
</evidence>
<dbReference type="Pfam" id="PF22634">
    <property type="entry name" value="POL2_thumb"/>
    <property type="match status" value="1"/>
</dbReference>
<name>A0A9P0EWV1_BEMTA</name>
<evidence type="ECO:0000256" key="6">
    <source>
        <dbReference type="ARBA" id="ARBA00022705"/>
    </source>
</evidence>
<dbReference type="PANTHER" id="PTHR10670">
    <property type="entry name" value="DNA POLYMERASE EPSILON CATALYTIC SUBUNIT A"/>
    <property type="match status" value="1"/>
</dbReference>
<gene>
    <name evidence="18" type="ORF">BEMITA_LOCUS2043</name>
</gene>
<dbReference type="GO" id="GO:0003677">
    <property type="term" value="F:DNA binding"/>
    <property type="evidence" value="ECO:0007669"/>
    <property type="project" value="UniProtKB-KW"/>
</dbReference>
<feature type="region of interest" description="Disordered" evidence="16">
    <location>
        <begin position="1985"/>
        <end position="2012"/>
    </location>
</feature>
<comment type="catalytic activity">
    <reaction evidence="15">
        <text>DNA(n) + a 2'-deoxyribonucleoside 5'-triphosphate = DNA(n+1) + diphosphate</text>
        <dbReference type="Rhea" id="RHEA:22508"/>
        <dbReference type="Rhea" id="RHEA-COMP:17339"/>
        <dbReference type="Rhea" id="RHEA-COMP:17340"/>
        <dbReference type="ChEBI" id="CHEBI:33019"/>
        <dbReference type="ChEBI" id="CHEBI:61560"/>
        <dbReference type="ChEBI" id="CHEBI:173112"/>
        <dbReference type="EC" id="2.7.7.7"/>
    </reaction>
</comment>
<evidence type="ECO:0000256" key="12">
    <source>
        <dbReference type="ARBA" id="ARBA00023014"/>
    </source>
</evidence>
<dbReference type="InterPro" id="IPR006134">
    <property type="entry name" value="DNA-dir_DNA_pol_B_multi_dom"/>
</dbReference>
<dbReference type="EMBL" id="OU963862">
    <property type="protein sequence ID" value="CAH0382505.1"/>
    <property type="molecule type" value="Genomic_DNA"/>
</dbReference>
<dbReference type="SUPFAM" id="SSF53098">
    <property type="entry name" value="Ribonuclease H-like"/>
    <property type="match status" value="1"/>
</dbReference>
<dbReference type="GO" id="GO:0008622">
    <property type="term" value="C:epsilon DNA polymerase complex"/>
    <property type="evidence" value="ECO:0007669"/>
    <property type="project" value="InterPro"/>
</dbReference>
<evidence type="ECO:0000259" key="17">
    <source>
        <dbReference type="SMART" id="SM01159"/>
    </source>
</evidence>
<dbReference type="Gene3D" id="3.90.1600.10">
    <property type="entry name" value="Palm domain of DNA polymerase"/>
    <property type="match status" value="1"/>
</dbReference>
<evidence type="ECO:0000256" key="9">
    <source>
        <dbReference type="ARBA" id="ARBA00022833"/>
    </source>
</evidence>
<dbReference type="InterPro" id="IPR006133">
    <property type="entry name" value="DNA-dir_DNA_pol_B_exonuc"/>
</dbReference>
<evidence type="ECO:0000256" key="7">
    <source>
        <dbReference type="ARBA" id="ARBA00022723"/>
    </source>
</evidence>